<dbReference type="OrthoDB" id="5920748at2759"/>
<organism evidence="1 2">
    <name type="scientific">Trichinella zimbabwensis</name>
    <dbReference type="NCBI Taxonomy" id="268475"/>
    <lineage>
        <taxon>Eukaryota</taxon>
        <taxon>Metazoa</taxon>
        <taxon>Ecdysozoa</taxon>
        <taxon>Nematoda</taxon>
        <taxon>Enoplea</taxon>
        <taxon>Dorylaimia</taxon>
        <taxon>Trichinellida</taxon>
        <taxon>Trichinellidae</taxon>
        <taxon>Trichinella</taxon>
    </lineage>
</organism>
<proteinExistence type="predicted"/>
<dbReference type="Proteomes" id="UP000055024">
    <property type="component" value="Unassembled WGS sequence"/>
</dbReference>
<keyword evidence="2" id="KW-1185">Reference proteome</keyword>
<protein>
    <submittedName>
        <fullName evidence="1">Uncharacterized protein</fullName>
    </submittedName>
</protein>
<evidence type="ECO:0000313" key="2">
    <source>
        <dbReference type="Proteomes" id="UP000055024"/>
    </source>
</evidence>
<name>A0A0V1I4E4_9BILA</name>
<dbReference type="AlphaFoldDB" id="A0A0V1I4E4"/>
<dbReference type="EMBL" id="JYDP01000005">
    <property type="protein sequence ID" value="KRZ17753.1"/>
    <property type="molecule type" value="Genomic_DNA"/>
</dbReference>
<reference evidence="1 2" key="1">
    <citation type="submission" date="2015-01" db="EMBL/GenBank/DDBJ databases">
        <title>Evolution of Trichinella species and genotypes.</title>
        <authorList>
            <person name="Korhonen P.K."/>
            <person name="Edoardo P."/>
            <person name="Giuseppe L.R."/>
            <person name="Gasser R.B."/>
        </authorList>
    </citation>
    <scope>NUCLEOTIDE SEQUENCE [LARGE SCALE GENOMIC DNA]</scope>
    <source>
        <strain evidence="1">ISS1029</strain>
    </source>
</reference>
<accession>A0A0V1I4E4</accession>
<comment type="caution">
    <text evidence="1">The sequence shown here is derived from an EMBL/GenBank/DDBJ whole genome shotgun (WGS) entry which is preliminary data.</text>
</comment>
<sequence length="132" mass="15365">MHNTFNFHLPYGVEFRCEQNTSNSNQAHSISPIVYILTEFLIAYLCQSNCKINYFFYFKINGSISQFYYVIKKSENADGTKQNKKRQKWRRPVVRIPLVVDLLICALLQSAQITGFHCSSCNKNNKTLNVEQ</sequence>
<gene>
    <name evidence="1" type="ORF">T11_12225</name>
</gene>
<evidence type="ECO:0000313" key="1">
    <source>
        <dbReference type="EMBL" id="KRZ17753.1"/>
    </source>
</evidence>